<evidence type="ECO:0000313" key="5">
    <source>
        <dbReference type="EMBL" id="GLR69809.1"/>
    </source>
</evidence>
<dbReference type="RefSeq" id="WP_284216119.1">
    <property type="nucleotide sequence ID" value="NZ_BSOT01000005.1"/>
</dbReference>
<dbReference type="GO" id="GO:0005975">
    <property type="term" value="P:carbohydrate metabolic process"/>
    <property type="evidence" value="ECO:0007669"/>
    <property type="project" value="InterPro"/>
</dbReference>
<dbReference type="GO" id="GO:0009341">
    <property type="term" value="C:beta-galactosidase complex"/>
    <property type="evidence" value="ECO:0007669"/>
    <property type="project" value="InterPro"/>
</dbReference>
<dbReference type="Gene3D" id="3.40.50.880">
    <property type="match status" value="1"/>
</dbReference>
<dbReference type="Pfam" id="PF02449">
    <property type="entry name" value="Glyco_hydro_42"/>
    <property type="match status" value="1"/>
</dbReference>
<dbReference type="Gene3D" id="3.20.20.80">
    <property type="entry name" value="Glycosidases"/>
    <property type="match status" value="1"/>
</dbReference>
<dbReference type="GO" id="GO:0004565">
    <property type="term" value="F:beta-galactosidase activity"/>
    <property type="evidence" value="ECO:0007669"/>
    <property type="project" value="InterPro"/>
</dbReference>
<dbReference type="EMBL" id="BSOT01000005">
    <property type="protein sequence ID" value="GLR69809.1"/>
    <property type="molecule type" value="Genomic_DNA"/>
</dbReference>
<accession>A0AA37SWB3</accession>
<proteinExistence type="predicted"/>
<evidence type="ECO:0000256" key="3">
    <source>
        <dbReference type="SAM" id="SignalP"/>
    </source>
</evidence>
<dbReference type="InterPro" id="IPR029062">
    <property type="entry name" value="Class_I_gatase-like"/>
</dbReference>
<keyword evidence="2" id="KW-0326">Glycosidase</keyword>
<keyword evidence="3" id="KW-0732">Signal</keyword>
<dbReference type="Proteomes" id="UP001156601">
    <property type="component" value="Unassembled WGS sequence"/>
</dbReference>
<evidence type="ECO:0000256" key="1">
    <source>
        <dbReference type="ARBA" id="ARBA00022801"/>
    </source>
</evidence>
<evidence type="ECO:0000256" key="2">
    <source>
        <dbReference type="ARBA" id="ARBA00023295"/>
    </source>
</evidence>
<feature type="signal peptide" evidence="3">
    <location>
        <begin position="1"/>
        <end position="22"/>
    </location>
</feature>
<dbReference type="CDD" id="cd03143">
    <property type="entry name" value="A4_beta-galactosidase_middle_domain"/>
    <property type="match status" value="1"/>
</dbReference>
<reference evidence="5" key="1">
    <citation type="journal article" date="2014" name="Int. J. Syst. Evol. Microbiol.">
        <title>Complete genome sequence of Corynebacterium casei LMG S-19264T (=DSM 44701T), isolated from a smear-ripened cheese.</title>
        <authorList>
            <consortium name="US DOE Joint Genome Institute (JGI-PGF)"/>
            <person name="Walter F."/>
            <person name="Albersmeier A."/>
            <person name="Kalinowski J."/>
            <person name="Ruckert C."/>
        </authorList>
    </citation>
    <scope>NUCLEOTIDE SEQUENCE</scope>
    <source>
        <strain evidence="5">NBRC 110023</strain>
    </source>
</reference>
<comment type="caution">
    <text evidence="5">The sequence shown here is derived from an EMBL/GenBank/DDBJ whole genome shotgun (WGS) entry which is preliminary data.</text>
</comment>
<dbReference type="InterPro" id="IPR017853">
    <property type="entry name" value="GH"/>
</dbReference>
<protein>
    <recommendedName>
        <fullName evidence="4">Glycoside hydrolase family 42 N-terminal domain-containing protein</fullName>
    </recommendedName>
</protein>
<dbReference type="AlphaFoldDB" id="A0AA37SWB3"/>
<evidence type="ECO:0000259" key="4">
    <source>
        <dbReference type="Pfam" id="PF02449"/>
    </source>
</evidence>
<gene>
    <name evidence="5" type="ORF">GCM10007852_07170</name>
</gene>
<organism evidence="5 6">
    <name type="scientific">Agaribacter marinus</name>
    <dbReference type="NCBI Taxonomy" id="1431249"/>
    <lineage>
        <taxon>Bacteria</taxon>
        <taxon>Pseudomonadati</taxon>
        <taxon>Pseudomonadota</taxon>
        <taxon>Gammaproteobacteria</taxon>
        <taxon>Alteromonadales</taxon>
        <taxon>Alteromonadaceae</taxon>
        <taxon>Agaribacter</taxon>
    </lineage>
</organism>
<dbReference type="InterPro" id="IPR013529">
    <property type="entry name" value="Glyco_hydro_42_N"/>
</dbReference>
<evidence type="ECO:0000313" key="6">
    <source>
        <dbReference type="Proteomes" id="UP001156601"/>
    </source>
</evidence>
<dbReference type="SUPFAM" id="SSF51445">
    <property type="entry name" value="(Trans)glycosidases"/>
    <property type="match status" value="1"/>
</dbReference>
<sequence>MNIKQVTCLLTTIICMNMLSFASEKTDAAAPIDEQVAQLKSLVNQAKSLGHDVERELLVLQTSKIFDKWIAWDEANVKTNAQFYAAHHEYKKDPLVHAKALPIFERQSVKTLISEAIAELSQVLNGQIKRKPTLLTDTSKVTIDNGQFVQEGKPVFVSTYVWKPSDPDTNKYFGNLNSQFFAPAHVTGKNGGVDQSKIKSIKKQQNEQRIGQVFVSHTAIPQWATDTYENFDLGSRRFHKFDIDNPNARFIYKEMFDGLIPHVKNQRMSELGYMLFNEPTFHTQENTWNTGPVSDYTMEKFKHWLSARHENIGQLNALWNKNYASFDEIDLSIPISVDLKGSPSWFDWTKFNQVRVTDWFAFLNDAVKRRDESAKTHIKLMPHTWLSNMRDHGLDFEALLAQGDIIGFDASSQYEHGWKTMHFEEHYSFDWFEPVISFDFFTSLHPKQLLWDSENHFIMTTGFLPKNVRRDYVKTIYWLAATHGLSGVNTWVWGRNEDGSTMKRGEYSSSHIVSATQQPFLLHDIARTYIDLNAHGEDIVRLQRQAKPIRIFYSETSALAQNKYMDDIQATYEKLHFDGIALGFATETILNRKIDDWAMLVINDSTQVTQSERQAILDYVNRGGIALIHKNSLLKDEYGRSFPPMSADVLQKFVQFESLDEMHSLVIHHAEKTNNLPIITVKQSSQQQVKTVAWRLAQREDGSHVMMITNYGKMPANVTIDHRNSSLNTVAKNLYTGNVQDNSFNLAPMEHKFMSLTTVQRN</sequence>
<keyword evidence="6" id="KW-1185">Reference proteome</keyword>
<reference evidence="5" key="2">
    <citation type="submission" date="2023-01" db="EMBL/GenBank/DDBJ databases">
        <title>Draft genome sequence of Agaribacter marinus strain NBRC 110023.</title>
        <authorList>
            <person name="Sun Q."/>
            <person name="Mori K."/>
        </authorList>
    </citation>
    <scope>NUCLEOTIDE SEQUENCE</scope>
    <source>
        <strain evidence="5">NBRC 110023</strain>
    </source>
</reference>
<keyword evidence="1" id="KW-0378">Hydrolase</keyword>
<feature type="chain" id="PRO_5041404041" description="Glycoside hydrolase family 42 N-terminal domain-containing protein" evidence="3">
    <location>
        <begin position="23"/>
        <end position="762"/>
    </location>
</feature>
<feature type="domain" description="Glycoside hydrolase family 42 N-terminal" evidence="4">
    <location>
        <begin position="293"/>
        <end position="500"/>
    </location>
</feature>
<name>A0AA37SWB3_9ALTE</name>